<gene>
    <name evidence="2" type="ORF">ROHU_024863</name>
</gene>
<dbReference type="EMBL" id="QBIY01012635">
    <property type="protein sequence ID" value="RXN20650.1"/>
    <property type="molecule type" value="Genomic_DNA"/>
</dbReference>
<name>A0A498MKC9_LABRO</name>
<comment type="caution">
    <text evidence="2">The sequence shown here is derived from an EMBL/GenBank/DDBJ whole genome shotgun (WGS) entry which is preliminary data.</text>
</comment>
<dbReference type="Proteomes" id="UP000290572">
    <property type="component" value="Unassembled WGS sequence"/>
</dbReference>
<accession>A0A498MKC9</accession>
<feature type="region of interest" description="Disordered" evidence="1">
    <location>
        <begin position="1"/>
        <end position="22"/>
    </location>
</feature>
<proteinExistence type="predicted"/>
<evidence type="ECO:0000313" key="2">
    <source>
        <dbReference type="EMBL" id="RXN20650.1"/>
    </source>
</evidence>
<keyword evidence="3" id="KW-1185">Reference proteome</keyword>
<keyword evidence="2" id="KW-0675">Receptor</keyword>
<sequence>MRLVVGKKQTFSRKKHSSGSTGTMDAYGLSDDELFSSCLLNFTWENSFEQQTGIGMTKKPETNFLLTLHMLGHVRFSVI</sequence>
<organism evidence="2 3">
    <name type="scientific">Labeo rohita</name>
    <name type="common">Indian major carp</name>
    <name type="synonym">Cyprinus rohita</name>
    <dbReference type="NCBI Taxonomy" id="84645"/>
    <lineage>
        <taxon>Eukaryota</taxon>
        <taxon>Metazoa</taxon>
        <taxon>Chordata</taxon>
        <taxon>Craniata</taxon>
        <taxon>Vertebrata</taxon>
        <taxon>Euteleostomi</taxon>
        <taxon>Actinopterygii</taxon>
        <taxon>Neopterygii</taxon>
        <taxon>Teleostei</taxon>
        <taxon>Ostariophysi</taxon>
        <taxon>Cypriniformes</taxon>
        <taxon>Cyprinidae</taxon>
        <taxon>Labeoninae</taxon>
        <taxon>Labeonini</taxon>
        <taxon>Labeo</taxon>
    </lineage>
</organism>
<protein>
    <submittedName>
        <fullName evidence="2">Peroxisome proliferator-activated receptor gamma coactivator 1-alpha isoform X2</fullName>
    </submittedName>
</protein>
<evidence type="ECO:0000313" key="3">
    <source>
        <dbReference type="Proteomes" id="UP000290572"/>
    </source>
</evidence>
<dbReference type="AlphaFoldDB" id="A0A498MKC9"/>
<evidence type="ECO:0000256" key="1">
    <source>
        <dbReference type="SAM" id="MobiDB-lite"/>
    </source>
</evidence>
<reference evidence="2 3" key="1">
    <citation type="submission" date="2018-03" db="EMBL/GenBank/DDBJ databases">
        <title>Draft genome sequence of Rohu Carp (Labeo rohita).</title>
        <authorList>
            <person name="Das P."/>
            <person name="Kushwaha B."/>
            <person name="Joshi C.G."/>
            <person name="Kumar D."/>
            <person name="Nagpure N.S."/>
            <person name="Sahoo L."/>
            <person name="Das S.P."/>
            <person name="Bit A."/>
            <person name="Patnaik S."/>
            <person name="Meher P.K."/>
            <person name="Jayasankar P."/>
            <person name="Koringa P.G."/>
            <person name="Patel N.V."/>
            <person name="Hinsu A.T."/>
            <person name="Kumar R."/>
            <person name="Pandey M."/>
            <person name="Agarwal S."/>
            <person name="Srivastava S."/>
            <person name="Singh M."/>
            <person name="Iquebal M.A."/>
            <person name="Jaiswal S."/>
            <person name="Angadi U.B."/>
            <person name="Kumar N."/>
            <person name="Raza M."/>
            <person name="Shah T.M."/>
            <person name="Rai A."/>
            <person name="Jena J.K."/>
        </authorList>
    </citation>
    <scope>NUCLEOTIDE SEQUENCE [LARGE SCALE GENOMIC DNA]</scope>
    <source>
        <strain evidence="2">DASCIFA01</strain>
        <tissue evidence="2">Testis</tissue>
    </source>
</reference>